<dbReference type="RefSeq" id="WP_285523808.1">
    <property type="nucleotide sequence ID" value="NZ_JASNGB010000100.1"/>
</dbReference>
<feature type="binding site" evidence="6">
    <location>
        <begin position="317"/>
        <end position="318"/>
    </location>
    <ligand>
        <name>substrate</name>
    </ligand>
</feature>
<feature type="binding site" evidence="6">
    <location>
        <position position="56"/>
    </location>
    <ligand>
        <name>Zn(2+)</name>
        <dbReference type="ChEBI" id="CHEBI:29105"/>
        <label>1</label>
    </ligand>
</feature>
<name>A0ABT7JHX9_9DEIO</name>
<feature type="domain" description="Dihydroorotase catalytic" evidence="7">
    <location>
        <begin position="46"/>
        <end position="229"/>
    </location>
</feature>
<dbReference type="NCBIfam" id="NF006841">
    <property type="entry name" value="PRK09357.2-2"/>
    <property type="match status" value="1"/>
</dbReference>
<keyword evidence="3 6" id="KW-0479">Metal-binding</keyword>
<dbReference type="EMBL" id="JASNGB010000100">
    <property type="protein sequence ID" value="MDL2344667.1"/>
    <property type="molecule type" value="Genomic_DNA"/>
</dbReference>
<sequence length="416" mass="43970">MKQLTITNIKRPGSDGLESVTVENGVITGWNLPHQGDVIDGRGGTVAPAFIEPHAHLREPGQTQKEDLASGLAAAAAGGYGTVVSMPNTSPVVDDPATVRALIEKADGLGLARLRPAAALTRGQNGEHLAELAYLREAGAVMFTDDGRTSEDARVLRLGLEYAHSLGMVVSVHAEDASLRAGGVMNEGPVSEALGLPGNPAAAEAARVARDLEIVAQTGARLHVQHLSTARALELVRGAKARGLPVTCEVCPHHLLLTDEALRSFDALYKVAPPLRTQKDADALLSGLLDGTVDCLATDHAPHTRAEKERDLLEAPFGIAYIEIAFPLMWTHFGERLGLGRLLDLMTAAPAHVLGWPAPTLEPGSPADLVVLDLDTGREVNPAGFLSKAKFSPWAGETLRGWPTLTVVGGRVAFRR</sequence>
<dbReference type="NCBIfam" id="TIGR00857">
    <property type="entry name" value="pyrC_multi"/>
    <property type="match status" value="1"/>
</dbReference>
<evidence type="ECO:0000256" key="3">
    <source>
        <dbReference type="ARBA" id="ARBA00022723"/>
    </source>
</evidence>
<dbReference type="PANTHER" id="PTHR43668">
    <property type="entry name" value="ALLANTOINASE"/>
    <property type="match status" value="1"/>
</dbReference>
<dbReference type="InterPro" id="IPR032466">
    <property type="entry name" value="Metal_Hydrolase"/>
</dbReference>
<comment type="caution">
    <text evidence="8">The sequence shown here is derived from an EMBL/GenBank/DDBJ whole genome shotgun (WGS) entry which is preliminary data.</text>
</comment>
<evidence type="ECO:0000256" key="1">
    <source>
        <dbReference type="ARBA" id="ARBA00002368"/>
    </source>
</evidence>
<feature type="binding site" evidence="6">
    <location>
        <position position="88"/>
    </location>
    <ligand>
        <name>substrate</name>
    </ligand>
</feature>
<comment type="cofactor">
    <cofactor evidence="6">
        <name>Zn(2+)</name>
        <dbReference type="ChEBI" id="CHEBI:29105"/>
    </cofactor>
    <text evidence="6">Binds 2 Zn(2+) ions per subunit.</text>
</comment>
<feature type="binding site" evidence="6">
    <location>
        <position position="173"/>
    </location>
    <ligand>
        <name>Zn(2+)</name>
        <dbReference type="ChEBI" id="CHEBI:29105"/>
        <label>2</label>
    </ligand>
</feature>
<keyword evidence="5 6" id="KW-0665">Pyrimidine biosynthesis</keyword>
<dbReference type="PANTHER" id="PTHR43668:SF2">
    <property type="entry name" value="ALLANTOINASE"/>
    <property type="match status" value="1"/>
</dbReference>
<comment type="caution">
    <text evidence="6">Lacks conserved residue(s) required for the propagation of feature annotation.</text>
</comment>
<dbReference type="PROSITE" id="PS00483">
    <property type="entry name" value="DIHYDROOROTASE_2"/>
    <property type="match status" value="1"/>
</dbReference>
<proteinExistence type="inferred from homology"/>
<gene>
    <name evidence="6" type="primary">pyrC</name>
    <name evidence="8" type="ORF">QOL99_10960</name>
</gene>
<evidence type="ECO:0000256" key="6">
    <source>
        <dbReference type="HAMAP-Rule" id="MF_00220"/>
    </source>
</evidence>
<keyword evidence="4 6" id="KW-0378">Hydrolase</keyword>
<keyword evidence="6" id="KW-0862">Zinc</keyword>
<evidence type="ECO:0000259" key="7">
    <source>
        <dbReference type="Pfam" id="PF12890"/>
    </source>
</evidence>
<feature type="binding site" evidence="6">
    <location>
        <position position="299"/>
    </location>
    <ligand>
        <name>Zn(2+)</name>
        <dbReference type="ChEBI" id="CHEBI:29105"/>
        <label>1</label>
    </ligand>
</feature>
<evidence type="ECO:0000256" key="5">
    <source>
        <dbReference type="ARBA" id="ARBA00022975"/>
    </source>
</evidence>
<evidence type="ECO:0000256" key="4">
    <source>
        <dbReference type="ARBA" id="ARBA00022801"/>
    </source>
</evidence>
<dbReference type="SUPFAM" id="SSF51338">
    <property type="entry name" value="Composite domain of metallo-dependent hydrolases"/>
    <property type="match status" value="1"/>
</dbReference>
<feature type="binding site" evidence="6">
    <location>
        <position position="303"/>
    </location>
    <ligand>
        <name>substrate</name>
    </ligand>
</feature>
<keyword evidence="9" id="KW-1185">Reference proteome</keyword>
<comment type="function">
    <text evidence="1 6">Catalyzes the reversible cyclization of carbamoyl aspartate to dihydroorotate.</text>
</comment>
<feature type="binding site" evidence="6">
    <location>
        <position position="146"/>
    </location>
    <ligand>
        <name>Zn(2+)</name>
        <dbReference type="ChEBI" id="CHEBI:29105"/>
        <label>2</label>
    </ligand>
</feature>
<feature type="binding site" evidence="6">
    <location>
        <position position="146"/>
    </location>
    <ligand>
        <name>Zn(2+)</name>
        <dbReference type="ChEBI" id="CHEBI:29105"/>
        <label>1</label>
    </ligand>
</feature>
<feature type="binding site" evidence="6">
    <location>
        <begin position="56"/>
        <end position="58"/>
    </location>
    <ligand>
        <name>substrate</name>
    </ligand>
</feature>
<comment type="similarity">
    <text evidence="2 6">Belongs to the metallo-dependent hydrolases superfamily. DHOase family. Class I DHOase subfamily.</text>
</comment>
<dbReference type="EC" id="3.5.2.3" evidence="6"/>
<protein>
    <recommendedName>
        <fullName evidence="6">Dihydroorotase</fullName>
        <shortName evidence="6">DHOase</shortName>
        <ecNumber evidence="6">3.5.2.3</ecNumber>
    </recommendedName>
</protein>
<comment type="catalytic activity">
    <reaction evidence="6">
        <text>(S)-dihydroorotate + H2O = N-carbamoyl-L-aspartate + H(+)</text>
        <dbReference type="Rhea" id="RHEA:24296"/>
        <dbReference type="ChEBI" id="CHEBI:15377"/>
        <dbReference type="ChEBI" id="CHEBI:15378"/>
        <dbReference type="ChEBI" id="CHEBI:30864"/>
        <dbReference type="ChEBI" id="CHEBI:32814"/>
        <dbReference type="EC" id="3.5.2.3"/>
    </reaction>
</comment>
<dbReference type="Proteomes" id="UP001302059">
    <property type="component" value="Unassembled WGS sequence"/>
</dbReference>
<dbReference type="HAMAP" id="MF_00220_B">
    <property type="entry name" value="PyrC_classI_B"/>
    <property type="match status" value="1"/>
</dbReference>
<dbReference type="Gene3D" id="2.30.40.10">
    <property type="entry name" value="Urease, subunit C, domain 1"/>
    <property type="match status" value="1"/>
</dbReference>
<feature type="active site" evidence="6">
    <location>
        <position position="299"/>
    </location>
</feature>
<evidence type="ECO:0000313" key="8">
    <source>
        <dbReference type="EMBL" id="MDL2344667.1"/>
    </source>
</evidence>
<dbReference type="Gene3D" id="3.20.20.140">
    <property type="entry name" value="Metal-dependent hydrolases"/>
    <property type="match status" value="1"/>
</dbReference>
<dbReference type="InterPro" id="IPR011059">
    <property type="entry name" value="Metal-dep_hydrolase_composite"/>
</dbReference>
<feature type="binding site" evidence="6">
    <location>
        <position position="54"/>
    </location>
    <ligand>
        <name>Zn(2+)</name>
        <dbReference type="ChEBI" id="CHEBI:29105"/>
        <label>1</label>
    </ligand>
</feature>
<comment type="pathway">
    <text evidence="6">Pyrimidine metabolism; UMP biosynthesis via de novo pathway; (S)-dihydroorotate from bicarbonate: step 3/3.</text>
</comment>
<dbReference type="Pfam" id="PF12890">
    <property type="entry name" value="DHOase"/>
    <property type="match status" value="1"/>
</dbReference>
<dbReference type="InterPro" id="IPR024403">
    <property type="entry name" value="DHOase_cat"/>
</dbReference>
<dbReference type="InterPro" id="IPR050138">
    <property type="entry name" value="DHOase/Allantoinase_Hydrolase"/>
</dbReference>
<accession>A0ABT7JHX9</accession>
<dbReference type="InterPro" id="IPR002195">
    <property type="entry name" value="Dihydroorotase_CS"/>
</dbReference>
<reference evidence="8 9" key="1">
    <citation type="submission" date="2023-05" db="EMBL/GenBank/DDBJ databases">
        <authorList>
            <person name="Gao F."/>
        </authorList>
    </citation>
    <scope>NUCLEOTIDE SEQUENCE [LARGE SCALE GENOMIC DNA]</scope>
    <source>
        <strain evidence="8 9">MIMF12</strain>
    </source>
</reference>
<dbReference type="CDD" id="cd01317">
    <property type="entry name" value="DHOase_IIa"/>
    <property type="match status" value="1"/>
</dbReference>
<dbReference type="SUPFAM" id="SSF51556">
    <property type="entry name" value="Metallo-dependent hydrolases"/>
    <property type="match status" value="1"/>
</dbReference>
<organism evidence="8 9">
    <name type="scientific">Deinococcus rhizophilus</name>
    <dbReference type="NCBI Taxonomy" id="3049544"/>
    <lineage>
        <taxon>Bacteria</taxon>
        <taxon>Thermotogati</taxon>
        <taxon>Deinococcota</taxon>
        <taxon>Deinococci</taxon>
        <taxon>Deinococcales</taxon>
        <taxon>Deinococcaceae</taxon>
        <taxon>Deinococcus</taxon>
    </lineage>
</organism>
<feature type="binding site" evidence="6">
    <location>
        <position position="226"/>
    </location>
    <ligand>
        <name>Zn(2+)</name>
        <dbReference type="ChEBI" id="CHEBI:29105"/>
        <label>2</label>
    </ligand>
</feature>
<dbReference type="GO" id="GO:0004151">
    <property type="term" value="F:dihydroorotase activity"/>
    <property type="evidence" value="ECO:0007669"/>
    <property type="project" value="UniProtKB-EC"/>
</dbReference>
<dbReference type="InterPro" id="IPR004722">
    <property type="entry name" value="DHOase"/>
</dbReference>
<evidence type="ECO:0000313" key="9">
    <source>
        <dbReference type="Proteomes" id="UP001302059"/>
    </source>
</evidence>
<evidence type="ECO:0000256" key="2">
    <source>
        <dbReference type="ARBA" id="ARBA00010286"/>
    </source>
</evidence>